<dbReference type="EMBL" id="CP009896">
    <property type="protein sequence ID" value="AIY15769.1"/>
    <property type="molecule type" value="Genomic_DNA"/>
</dbReference>
<keyword evidence="7" id="KW-1185">Reference proteome</keyword>
<dbReference type="KEGG" id="psim:KR76_01475"/>
<keyword evidence="5" id="KW-0106">Calcium</keyword>
<feature type="active site" description="Nucleophile" evidence="4">
    <location>
        <position position="151"/>
    </location>
</feature>
<keyword evidence="3" id="KW-0865">Zymogen</keyword>
<dbReference type="InterPro" id="IPR043146">
    <property type="entry name" value="Penicillin_amidase_N_B-knob"/>
</dbReference>
<dbReference type="PANTHER" id="PTHR34218">
    <property type="entry name" value="PEPTIDASE S45 PENICILLIN AMIDASE"/>
    <property type="match status" value="1"/>
</dbReference>
<proteinExistence type="inferred from homology"/>
<evidence type="ECO:0000256" key="2">
    <source>
        <dbReference type="ARBA" id="ARBA00022801"/>
    </source>
</evidence>
<dbReference type="Gene3D" id="2.30.120.10">
    <property type="match status" value="1"/>
</dbReference>
<keyword evidence="2" id="KW-0378">Hydrolase</keyword>
<dbReference type="InterPro" id="IPR029055">
    <property type="entry name" value="Ntn_hydrolases_N"/>
</dbReference>
<dbReference type="Pfam" id="PF01804">
    <property type="entry name" value="Penicil_amidase"/>
    <property type="match status" value="1"/>
</dbReference>
<gene>
    <name evidence="6" type="ORF">KR76_01475</name>
</gene>
<dbReference type="OrthoDB" id="9759796at2"/>
<name>A0A0A1DEZ9_NOCSI</name>
<dbReference type="GeneID" id="96607665"/>
<evidence type="ECO:0000256" key="4">
    <source>
        <dbReference type="PIRSR" id="PIRSR001227-1"/>
    </source>
</evidence>
<protein>
    <submittedName>
        <fullName evidence="6">Penicillin amidase family protein</fullName>
    </submittedName>
</protein>
<reference evidence="6 7" key="1">
    <citation type="journal article" date="2015" name="Genome Announc.">
        <title>Complete Genome Sequence of Steroid-Transforming Nocardioides simplex VKM Ac-2033D.</title>
        <authorList>
            <person name="Shtratnikova V.Y."/>
            <person name="Schelkunov M.I."/>
            <person name="Pekov Y.A."/>
            <person name="Fokina V.V."/>
            <person name="Logacheva M.D."/>
            <person name="Sokolov S.L."/>
            <person name="Bragin E.Y."/>
            <person name="Ashapkin V.V."/>
            <person name="Donova M.V."/>
        </authorList>
    </citation>
    <scope>NUCLEOTIDE SEQUENCE [LARGE SCALE GENOMIC DNA]</scope>
    <source>
        <strain evidence="6 7">VKM Ac-2033D</strain>
    </source>
</reference>
<dbReference type="GO" id="GO:0016811">
    <property type="term" value="F:hydrolase activity, acting on carbon-nitrogen (but not peptide) bonds, in linear amides"/>
    <property type="evidence" value="ECO:0007669"/>
    <property type="project" value="InterPro"/>
</dbReference>
<dbReference type="AlphaFoldDB" id="A0A0A1DEZ9"/>
<feature type="binding site" evidence="5">
    <location>
        <position position="228"/>
    </location>
    <ligand>
        <name>Ca(2+)</name>
        <dbReference type="ChEBI" id="CHEBI:29108"/>
    </ligand>
</feature>
<comment type="similarity">
    <text evidence="1">Belongs to the peptidase S45 family.</text>
</comment>
<evidence type="ECO:0000256" key="1">
    <source>
        <dbReference type="ARBA" id="ARBA00006586"/>
    </source>
</evidence>
<evidence type="ECO:0000313" key="6">
    <source>
        <dbReference type="EMBL" id="AIY15769.1"/>
    </source>
</evidence>
<evidence type="ECO:0000256" key="3">
    <source>
        <dbReference type="ARBA" id="ARBA00023145"/>
    </source>
</evidence>
<evidence type="ECO:0000256" key="5">
    <source>
        <dbReference type="PIRSR" id="PIRSR001227-2"/>
    </source>
</evidence>
<dbReference type="PANTHER" id="PTHR34218:SF4">
    <property type="entry name" value="ACYL-HOMOSERINE LACTONE ACYLASE QUIP"/>
    <property type="match status" value="1"/>
</dbReference>
<dbReference type="GO" id="GO:0046872">
    <property type="term" value="F:metal ion binding"/>
    <property type="evidence" value="ECO:0007669"/>
    <property type="project" value="UniProtKB-KW"/>
</dbReference>
<comment type="cofactor">
    <cofactor evidence="5">
        <name>Ca(2+)</name>
        <dbReference type="ChEBI" id="CHEBI:29108"/>
    </cofactor>
    <text evidence="5">Binds 1 Ca(2+) ion per dimer.</text>
</comment>
<dbReference type="HOGENOM" id="CLU_011790_2_0_11"/>
<dbReference type="eggNOG" id="COG2366">
    <property type="taxonomic scope" value="Bacteria"/>
</dbReference>
<dbReference type="Gene3D" id="3.60.20.10">
    <property type="entry name" value="Glutamine Phosphoribosylpyrophosphate, subunit 1, domain 1"/>
    <property type="match status" value="1"/>
</dbReference>
<dbReference type="InterPro" id="IPR043147">
    <property type="entry name" value="Penicillin_amidase_A-knob"/>
</dbReference>
<organism evidence="6 7">
    <name type="scientific">Nocardioides simplex</name>
    <name type="common">Arthrobacter simplex</name>
    <dbReference type="NCBI Taxonomy" id="2045"/>
    <lineage>
        <taxon>Bacteria</taxon>
        <taxon>Bacillati</taxon>
        <taxon>Actinomycetota</taxon>
        <taxon>Actinomycetes</taxon>
        <taxon>Propionibacteriales</taxon>
        <taxon>Nocardioidaceae</taxon>
        <taxon>Pimelobacter</taxon>
    </lineage>
</organism>
<dbReference type="Proteomes" id="UP000030300">
    <property type="component" value="Chromosome"/>
</dbReference>
<dbReference type="MEROPS" id="S45.003"/>
<feature type="binding site" evidence="5">
    <location>
        <position position="231"/>
    </location>
    <ligand>
        <name>Ca(2+)</name>
        <dbReference type="ChEBI" id="CHEBI:29108"/>
    </ligand>
</feature>
<dbReference type="PIRSF" id="PIRSF001227">
    <property type="entry name" value="Pen_acylase"/>
    <property type="match status" value="1"/>
</dbReference>
<keyword evidence="5" id="KW-0479">Metal-binding</keyword>
<dbReference type="SUPFAM" id="SSF56235">
    <property type="entry name" value="N-terminal nucleophile aminohydrolases (Ntn hydrolases)"/>
    <property type="match status" value="1"/>
</dbReference>
<evidence type="ECO:0000313" key="7">
    <source>
        <dbReference type="Proteomes" id="UP000030300"/>
    </source>
</evidence>
<dbReference type="STRING" id="2045.KR76_01475"/>
<dbReference type="GO" id="GO:0017000">
    <property type="term" value="P:antibiotic biosynthetic process"/>
    <property type="evidence" value="ECO:0007669"/>
    <property type="project" value="InterPro"/>
</dbReference>
<dbReference type="RefSeq" id="WP_038676116.1">
    <property type="nucleotide sequence ID" value="NZ_BJMC01000025.1"/>
</dbReference>
<dbReference type="InterPro" id="IPR023343">
    <property type="entry name" value="Penicillin_amidase_dom1"/>
</dbReference>
<dbReference type="Gene3D" id="1.10.1400.10">
    <property type="match status" value="1"/>
</dbReference>
<sequence>MTITRDEHGIPHVVGDSVLAVARAQGRATAQDRAWQLDVERRRGEGTCAEVFGAAALEWDVLARRALLPDIARRAYAALSAESRAFVDAYVEGVNEVVERRWQPWTPLVVFAAQHLLFSGFPSKLWRRHLASTAGPEWVELFRVEGLPGGSNAFVVDGALTASGLPIVAGDPHRVIEAPGCYAQVRLVCTDPDDSFDVSGLTFVGVPGVQHFAHAGDVAWGITNAVADDEDIAAEELERRHGGVIARGPSGWEPVGRRVEQVRVRTDADRYDVHEVEVLVTERGPVVIGGPDEREAFSLRTPPYVLGDLGFDTILPLVRARTTDDVTAAFAGHWVGPVDNLVVADVHGAVEHRVVGRIPERDAGGRWTGWVGDLPRRVGPLLVTANDRATPEFARVGADFAPPHRATRIRALLQERVATGPLSVEDAGAVLADVRQNAGAALLDTIATLGDLTWPAAALRERLLAWDRTMATDSVEAALFAAVRAAVVEGLHAAPALRGADGSPYGELFAPWFDLRGRLRLCLPAILATDKPFGVDALQVVAAALHDVATRAEAPVPWGSGHVVVPLTPHQQFGLAAPDPVPSVAVPGDGDCVFAARALGGTGACVHGPVARYVWDLAGASRWVVPLGASGDAASPHHHDQQGVWAAGGTVPVKEPR</sequence>
<accession>A0A0A1DEZ9</accession>
<dbReference type="Gene3D" id="1.10.439.10">
    <property type="entry name" value="Penicillin Amidohydrolase, domain 1"/>
    <property type="match status" value="1"/>
</dbReference>
<dbReference type="InterPro" id="IPR014395">
    <property type="entry name" value="Pen/GL7ACA/AHL_acylase"/>
</dbReference>
<dbReference type="InterPro" id="IPR002692">
    <property type="entry name" value="S45"/>
</dbReference>